<proteinExistence type="inferred from homology"/>
<dbReference type="InterPro" id="IPR016163">
    <property type="entry name" value="Ald_DH_C"/>
</dbReference>
<dbReference type="InterPro" id="IPR029510">
    <property type="entry name" value="Ald_DH_CS_GLU"/>
</dbReference>
<organism evidence="6">
    <name type="scientific">uncultured Blastococcus sp</name>
    <dbReference type="NCBI Taxonomy" id="217144"/>
    <lineage>
        <taxon>Bacteria</taxon>
        <taxon>Bacillati</taxon>
        <taxon>Actinomycetota</taxon>
        <taxon>Actinomycetes</taxon>
        <taxon>Geodermatophilales</taxon>
        <taxon>Geodermatophilaceae</taxon>
        <taxon>Blastococcus</taxon>
        <taxon>environmental samples</taxon>
    </lineage>
</organism>
<dbReference type="AlphaFoldDB" id="A0A6J4H6B3"/>
<keyword evidence="2 4" id="KW-0560">Oxidoreductase</keyword>
<dbReference type="FunFam" id="3.40.605.10:FF:000007">
    <property type="entry name" value="NAD/NADP-dependent betaine aldehyde dehydrogenase"/>
    <property type="match status" value="1"/>
</dbReference>
<feature type="domain" description="Aldehyde dehydrogenase" evidence="5">
    <location>
        <begin position="31"/>
        <end position="445"/>
    </location>
</feature>
<protein>
    <submittedName>
        <fullName evidence="6">Aldehyde dehydrogenase</fullName>
        <ecNumber evidence="6">1.2.1.3</ecNumber>
    </submittedName>
</protein>
<comment type="similarity">
    <text evidence="1 4">Belongs to the aldehyde dehydrogenase family.</text>
</comment>
<dbReference type="EMBL" id="CADCTN010000015">
    <property type="protein sequence ID" value="CAA9215188.1"/>
    <property type="molecule type" value="Genomic_DNA"/>
</dbReference>
<dbReference type="PANTHER" id="PTHR11699">
    <property type="entry name" value="ALDEHYDE DEHYDROGENASE-RELATED"/>
    <property type="match status" value="1"/>
</dbReference>
<evidence type="ECO:0000259" key="5">
    <source>
        <dbReference type="Pfam" id="PF00171"/>
    </source>
</evidence>
<accession>A0A6J4H6B3</accession>
<name>A0A6J4H6B3_9ACTN</name>
<dbReference type="Gene3D" id="3.40.605.10">
    <property type="entry name" value="Aldehyde Dehydrogenase, Chain A, domain 1"/>
    <property type="match status" value="1"/>
</dbReference>
<evidence type="ECO:0000313" key="6">
    <source>
        <dbReference type="EMBL" id="CAA9215188.1"/>
    </source>
</evidence>
<dbReference type="PROSITE" id="PS00687">
    <property type="entry name" value="ALDEHYDE_DEHYDR_GLU"/>
    <property type="match status" value="1"/>
</dbReference>
<dbReference type="InterPro" id="IPR016162">
    <property type="entry name" value="Ald_DH_N"/>
</dbReference>
<dbReference type="Gene3D" id="3.40.309.10">
    <property type="entry name" value="Aldehyde Dehydrogenase, Chain A, domain 2"/>
    <property type="match status" value="1"/>
</dbReference>
<evidence type="ECO:0000256" key="1">
    <source>
        <dbReference type="ARBA" id="ARBA00009986"/>
    </source>
</evidence>
<evidence type="ECO:0000256" key="4">
    <source>
        <dbReference type="RuleBase" id="RU003345"/>
    </source>
</evidence>
<dbReference type="EC" id="1.2.1.3" evidence="6"/>
<gene>
    <name evidence="6" type="ORF">AVDCRST_MAG52-166</name>
</gene>
<reference evidence="6" key="1">
    <citation type="submission" date="2020-02" db="EMBL/GenBank/DDBJ databases">
        <authorList>
            <person name="Meier V. D."/>
        </authorList>
    </citation>
    <scope>NUCLEOTIDE SEQUENCE</scope>
    <source>
        <strain evidence="6">AVDCRST_MAG52</strain>
    </source>
</reference>
<feature type="active site" evidence="3">
    <location>
        <position position="258"/>
    </location>
</feature>
<dbReference type="FunFam" id="3.40.309.10:FF:000012">
    <property type="entry name" value="Betaine aldehyde dehydrogenase"/>
    <property type="match status" value="1"/>
</dbReference>
<dbReference type="InterPro" id="IPR016161">
    <property type="entry name" value="Ald_DH/histidinol_DH"/>
</dbReference>
<evidence type="ECO:0000256" key="2">
    <source>
        <dbReference type="ARBA" id="ARBA00023002"/>
    </source>
</evidence>
<dbReference type="SUPFAM" id="SSF53720">
    <property type="entry name" value="ALDH-like"/>
    <property type="match status" value="1"/>
</dbReference>
<dbReference type="GO" id="GO:0004029">
    <property type="term" value="F:aldehyde dehydrogenase (NAD+) activity"/>
    <property type="evidence" value="ECO:0007669"/>
    <property type="project" value="UniProtKB-EC"/>
</dbReference>
<sequence>MTSLFEYAPAPESRSIVDIAPSYGLFIDGDFVDGTGESFKSINPATEEVLTEISAGSQADVDRAVTAARKAFTRVWGPMRPADRGKYLFRIARLLQERAREFAVLESLDNGKPIRESRDVDVPLAAAHFFYYAGWADKLDHAGLGTSPRPLGVAGQVIPWNFPLLMLAWKVAPALAAGNTVVLKPAETTPLSALLFAEVCQQADLPPGVVNIVTGAGDTGRAVIAHPDVDKVAFTGSTEVGRSIARAVAGTHKRLTLELGGKAANIVFDDAPLDQAVEGIVRGIFFNQGHVCCAGSRLLVQESVHEEVVASLQRRIGTLRVGDPLDKNTDLGAINSAEQLARIRELSDVGQAEGARRWQPEGELPDRGFWFKPTLFTDVSPAHRIARDEVFGPVLSVLTFRTPQEAVAKANNSTYGLSAGVWSEKGSRILAITDRLRAGVVWANTF</sequence>
<dbReference type="InterPro" id="IPR015590">
    <property type="entry name" value="Aldehyde_DH_dom"/>
</dbReference>
<feature type="non-terminal residue" evidence="6">
    <location>
        <position position="446"/>
    </location>
</feature>
<dbReference type="Pfam" id="PF00171">
    <property type="entry name" value="Aldedh"/>
    <property type="match status" value="1"/>
</dbReference>
<evidence type="ECO:0000256" key="3">
    <source>
        <dbReference type="PROSITE-ProRule" id="PRU10007"/>
    </source>
</evidence>